<dbReference type="InParanoid" id="A0A1V8SRX7"/>
<keyword evidence="4" id="KW-1185">Reference proteome</keyword>
<feature type="transmembrane region" description="Helical" evidence="2">
    <location>
        <begin position="129"/>
        <end position="149"/>
    </location>
</feature>
<dbReference type="Pfam" id="PF06912">
    <property type="entry name" value="DUF1275"/>
    <property type="match status" value="1"/>
</dbReference>
<dbReference type="Proteomes" id="UP000192596">
    <property type="component" value="Unassembled WGS sequence"/>
</dbReference>
<feature type="transmembrane region" description="Helical" evidence="2">
    <location>
        <begin position="52"/>
        <end position="78"/>
    </location>
</feature>
<proteinExistence type="predicted"/>
<feature type="transmembrane region" description="Helical" evidence="2">
    <location>
        <begin position="247"/>
        <end position="270"/>
    </location>
</feature>
<dbReference type="PANTHER" id="PTHR37488:SF1">
    <property type="entry name" value="DUF1275 DOMAIN PROTEIN"/>
    <property type="match status" value="1"/>
</dbReference>
<gene>
    <name evidence="3" type="ORF">B0A48_12678</name>
</gene>
<dbReference type="EMBL" id="NAJO01000030">
    <property type="protein sequence ID" value="OQO01642.1"/>
    <property type="molecule type" value="Genomic_DNA"/>
</dbReference>
<name>A0A1V8SRX7_9PEZI</name>
<evidence type="ECO:0000313" key="3">
    <source>
        <dbReference type="EMBL" id="OQO01642.1"/>
    </source>
</evidence>
<feature type="region of interest" description="Disordered" evidence="1">
    <location>
        <begin position="1"/>
        <end position="21"/>
    </location>
</feature>
<keyword evidence="2" id="KW-0812">Transmembrane</keyword>
<feature type="compositionally biased region" description="Polar residues" evidence="1">
    <location>
        <begin position="1"/>
        <end position="11"/>
    </location>
</feature>
<keyword evidence="2" id="KW-0472">Membrane</keyword>
<keyword evidence="2" id="KW-1133">Transmembrane helix</keyword>
<protein>
    <recommendedName>
        <fullName evidence="5">DUF1275 domain protein</fullName>
    </recommendedName>
</protein>
<feature type="transmembrane region" description="Helical" evidence="2">
    <location>
        <begin position="224"/>
        <end position="241"/>
    </location>
</feature>
<evidence type="ECO:0000256" key="2">
    <source>
        <dbReference type="SAM" id="Phobius"/>
    </source>
</evidence>
<evidence type="ECO:0000313" key="4">
    <source>
        <dbReference type="Proteomes" id="UP000192596"/>
    </source>
</evidence>
<dbReference type="AlphaFoldDB" id="A0A1V8SRX7"/>
<dbReference type="PANTHER" id="PTHR37488">
    <property type="entry name" value="DUF1275 DOMAIN-CONTAINING PROTEIN"/>
    <property type="match status" value="1"/>
</dbReference>
<dbReference type="InterPro" id="IPR010699">
    <property type="entry name" value="DUF1275"/>
</dbReference>
<feature type="transmembrane region" description="Helical" evidence="2">
    <location>
        <begin position="161"/>
        <end position="181"/>
    </location>
</feature>
<evidence type="ECO:0008006" key="5">
    <source>
        <dbReference type="Google" id="ProtNLM"/>
    </source>
</evidence>
<dbReference type="STRING" id="1507870.A0A1V8SRX7"/>
<reference evidence="4" key="1">
    <citation type="submission" date="2017-03" db="EMBL/GenBank/DDBJ databases">
        <title>Genomes of endolithic fungi from Antarctica.</title>
        <authorList>
            <person name="Coleine C."/>
            <person name="Masonjones S."/>
            <person name="Stajich J.E."/>
        </authorList>
    </citation>
    <scope>NUCLEOTIDE SEQUENCE [LARGE SCALE GENOMIC DNA]</scope>
    <source>
        <strain evidence="4">CCFEE 5527</strain>
    </source>
</reference>
<comment type="caution">
    <text evidence="3">The sequence shown here is derived from an EMBL/GenBank/DDBJ whole genome shotgun (WGS) entry which is preliminary data.</text>
</comment>
<evidence type="ECO:0000256" key="1">
    <source>
        <dbReference type="SAM" id="MobiDB-lite"/>
    </source>
</evidence>
<feature type="transmembrane region" description="Helical" evidence="2">
    <location>
        <begin position="98"/>
        <end position="117"/>
    </location>
</feature>
<sequence length="281" mass="31044">MSSQTRATTDTAVHESEHETTPLLQKLKNSNALTARLQNHLVEDISESWADLALLFCYVITGLLDSSSVFIWGSFVSMQTGNTIYLGLGLIAPTEDDRWLRSGTSILCFCLGSWFFSTYHRILSPRKRWVLVSSYLLQLVMMTAAALMVTLGPKTSKEARFSLWVGVPIALIAFQSAGQAVTSRVLQYNGLTSVVLTSNYCDLFSDPKLFTSGLWENAERNRRIAAPVLLLLGAMLGGLWSRSDIGLIGALWSAVVLKLGVTAAWFFWAADCAFEERSLRS</sequence>
<dbReference type="OrthoDB" id="5288586at2759"/>
<accession>A0A1V8SRX7</accession>
<organism evidence="3 4">
    <name type="scientific">Cryoendolithus antarcticus</name>
    <dbReference type="NCBI Taxonomy" id="1507870"/>
    <lineage>
        <taxon>Eukaryota</taxon>
        <taxon>Fungi</taxon>
        <taxon>Dikarya</taxon>
        <taxon>Ascomycota</taxon>
        <taxon>Pezizomycotina</taxon>
        <taxon>Dothideomycetes</taxon>
        <taxon>Dothideomycetidae</taxon>
        <taxon>Cladosporiales</taxon>
        <taxon>Cladosporiaceae</taxon>
        <taxon>Cryoendolithus</taxon>
    </lineage>
</organism>